<dbReference type="EMBL" id="JAXCGZ010022733">
    <property type="protein sequence ID" value="KAK7025599.1"/>
    <property type="molecule type" value="Genomic_DNA"/>
</dbReference>
<reference evidence="2 3" key="1">
    <citation type="submission" date="2023-11" db="EMBL/GenBank/DDBJ databases">
        <title>Halocaridina rubra genome assembly.</title>
        <authorList>
            <person name="Smith C."/>
        </authorList>
    </citation>
    <scope>NUCLEOTIDE SEQUENCE [LARGE SCALE GENOMIC DNA]</scope>
    <source>
        <strain evidence="2">EP-1</strain>
        <tissue evidence="2">Whole</tissue>
    </source>
</reference>
<protein>
    <submittedName>
        <fullName evidence="2">Glutamate carboxypeptidase 2</fullName>
        <ecNumber evidence="2">3.4.17.21</ecNumber>
    </submittedName>
</protein>
<proteinExistence type="predicted"/>
<accession>A0AAN8ZPJ5</accession>
<evidence type="ECO:0000313" key="2">
    <source>
        <dbReference type="EMBL" id="KAK7025599.1"/>
    </source>
</evidence>
<gene>
    <name evidence="2" type="primary">FOLH1_2</name>
    <name evidence="2" type="ORF">SK128_025358</name>
</gene>
<keyword evidence="2" id="KW-0645">Protease</keyword>
<dbReference type="InterPro" id="IPR039373">
    <property type="entry name" value="Peptidase_M28B"/>
</dbReference>
<dbReference type="EC" id="3.4.17.21" evidence="2"/>
<dbReference type="PANTHER" id="PTHR10404:SF77">
    <property type="entry name" value="GLUTAMATE CARBOXYPEPTIDASE 2 HOMOLOG"/>
    <property type="match status" value="1"/>
</dbReference>
<feature type="domain" description="Transferrin receptor-like dimerisation" evidence="1">
    <location>
        <begin position="1"/>
        <end position="79"/>
    </location>
</feature>
<evidence type="ECO:0000259" key="1">
    <source>
        <dbReference type="Pfam" id="PF04253"/>
    </source>
</evidence>
<keyword evidence="3" id="KW-1185">Reference proteome</keyword>
<organism evidence="2 3">
    <name type="scientific">Halocaridina rubra</name>
    <name type="common">Hawaiian red shrimp</name>
    <dbReference type="NCBI Taxonomy" id="373956"/>
    <lineage>
        <taxon>Eukaryota</taxon>
        <taxon>Metazoa</taxon>
        <taxon>Ecdysozoa</taxon>
        <taxon>Arthropoda</taxon>
        <taxon>Crustacea</taxon>
        <taxon>Multicrustacea</taxon>
        <taxon>Malacostraca</taxon>
        <taxon>Eumalacostraca</taxon>
        <taxon>Eucarida</taxon>
        <taxon>Decapoda</taxon>
        <taxon>Pleocyemata</taxon>
        <taxon>Caridea</taxon>
        <taxon>Atyoidea</taxon>
        <taxon>Atyidae</taxon>
        <taxon>Halocaridina</taxon>
    </lineage>
</organism>
<dbReference type="InterPro" id="IPR007365">
    <property type="entry name" value="TFR-like_dimer_dom"/>
</dbReference>
<keyword evidence="2" id="KW-0378">Hydrolase</keyword>
<dbReference type="Gene3D" id="1.20.930.40">
    <property type="entry name" value="Transferrin receptor-like, dimerisation domain"/>
    <property type="match status" value="1"/>
</dbReference>
<dbReference type="SUPFAM" id="SSF47672">
    <property type="entry name" value="Transferrin receptor-like dimerisation domain"/>
    <property type="match status" value="1"/>
</dbReference>
<name>A0AAN8ZPJ5_HALRR</name>
<dbReference type="AlphaFoldDB" id="A0AAN8ZPJ5"/>
<keyword evidence="2" id="KW-0121">Carboxypeptidase</keyword>
<dbReference type="InterPro" id="IPR036757">
    <property type="entry name" value="TFR-like_dimer_dom_sf"/>
</dbReference>
<evidence type="ECO:0000313" key="3">
    <source>
        <dbReference type="Proteomes" id="UP001381693"/>
    </source>
</evidence>
<dbReference type="Proteomes" id="UP001381693">
    <property type="component" value="Unassembled WGS sequence"/>
</dbReference>
<dbReference type="Pfam" id="PF04253">
    <property type="entry name" value="TFR_dimer"/>
    <property type="match status" value="1"/>
</dbReference>
<sequence>MFERAFIDPRGVPGRPEYNHVINAPSQRNKYAATSFAGLSDTLAAISETPCDQQGRLWEIFKEHLAAITHLVDTAGKVLSNDLW</sequence>
<dbReference type="PANTHER" id="PTHR10404">
    <property type="entry name" value="N-ACETYLATED-ALPHA-LINKED ACIDIC DIPEPTIDASE"/>
    <property type="match status" value="1"/>
</dbReference>
<dbReference type="GO" id="GO:0004181">
    <property type="term" value="F:metallocarboxypeptidase activity"/>
    <property type="evidence" value="ECO:0007669"/>
    <property type="project" value="UniProtKB-EC"/>
</dbReference>
<comment type="caution">
    <text evidence="2">The sequence shown here is derived from an EMBL/GenBank/DDBJ whole genome shotgun (WGS) entry which is preliminary data.</text>
</comment>